<dbReference type="SUPFAM" id="SSF81383">
    <property type="entry name" value="F-box domain"/>
    <property type="match status" value="1"/>
</dbReference>
<dbReference type="Gramene" id="TraesCS4A03G0031700.1">
    <property type="protein sequence ID" value="TraesCS4A03G0031700.1.CDS"/>
    <property type="gene ID" value="TraesCS4A03G0031700"/>
</dbReference>
<dbReference type="Gramene" id="TraesCLE_scaffold_025173_01G000100.1">
    <property type="protein sequence ID" value="TraesCLE_scaffold_025173_01G000100.1"/>
    <property type="gene ID" value="TraesCLE_scaffold_025173_01G000100"/>
</dbReference>
<dbReference type="OrthoDB" id="610447at2759"/>
<dbReference type="EnsemblPlants" id="TraesCS4A02G018800.1">
    <property type="protein sequence ID" value="TraesCS4A02G018800.1"/>
    <property type="gene ID" value="TraesCS4A02G018800"/>
</dbReference>
<dbReference type="RefSeq" id="XP_044362231.1">
    <property type="nucleotide sequence ID" value="XM_044506296.1"/>
</dbReference>
<dbReference type="GeneID" id="123084783"/>
<dbReference type="Proteomes" id="UP000019116">
    <property type="component" value="Chromosome 4A"/>
</dbReference>
<dbReference type="AlphaFoldDB" id="A0A3B6HQM9"/>
<dbReference type="Gramene" id="TraesJUL4A03G02028320.1">
    <property type="protein sequence ID" value="TraesJUL4A03G02028320.1"/>
    <property type="gene ID" value="TraesJUL4A03G02028320"/>
</dbReference>
<evidence type="ECO:0000313" key="2">
    <source>
        <dbReference type="Proteomes" id="UP000019116"/>
    </source>
</evidence>
<evidence type="ECO:0000313" key="1">
    <source>
        <dbReference type="EnsemblPlants" id="TraesCS4A02G018800.1"/>
    </source>
</evidence>
<dbReference type="OMA" id="HIWLMEV"/>
<gene>
    <name evidence="1" type="primary">LOC123084783</name>
</gene>
<protein>
    <recommendedName>
        <fullName evidence="3">F-box domain-containing protein</fullName>
    </recommendedName>
</protein>
<dbReference type="Gene3D" id="1.20.1280.50">
    <property type="match status" value="1"/>
</dbReference>
<dbReference type="InterPro" id="IPR036047">
    <property type="entry name" value="F-box-like_dom_sf"/>
</dbReference>
<dbReference type="Gramene" id="TraesCS4A02G018800.1">
    <property type="protein sequence ID" value="TraesCS4A02G018800.1"/>
    <property type="gene ID" value="TraesCS4A02G018800"/>
</dbReference>
<reference evidence="1" key="1">
    <citation type="submission" date="2018-08" db="EMBL/GenBank/DDBJ databases">
        <authorList>
            <person name="Rossello M."/>
        </authorList>
    </citation>
    <scope>NUCLEOTIDE SEQUENCE [LARGE SCALE GENOMIC DNA]</scope>
    <source>
        <strain evidence="1">cv. Chinese Spring</strain>
    </source>
</reference>
<evidence type="ECO:0008006" key="3">
    <source>
        <dbReference type="Google" id="ProtNLM"/>
    </source>
</evidence>
<dbReference type="SMR" id="A0A3B6HQM9"/>
<dbReference type="PANTHER" id="PTHR32133:SF343">
    <property type="entry name" value="F-BOX DOMAIN-CONTAINING PROTEIN"/>
    <property type="match status" value="1"/>
</dbReference>
<name>A0A3B6HQM9_WHEAT</name>
<sequence>MSPPPPQRGRHSPPALDDDSMSEIFLRIPPDDPKSLVRAAAVCPTWHRILSDAAFARGYRAFHRAPPMLGFLHNKRHERPWGRGWRRRHEEYLVSNFVSTASFRPPACHERRHWPAMDSRHGLVLFHTPKRCEDFVICDLVTYDRWRIKADPACRRIIWNGRFDEDWGEYDDEDEDVTWNAAVLCAKDGCDHLYCHGGPFLVALVGSVRGRQMTFASVYSSATRKWSGMISVKEPNVIEMTGHNAVVGNKVYFPCEQSDSVLEYDMGEQKLSVIRAPFAGLVGAEGGLLVFATVLKPRLHIWLMEVRVRPDRTTALARRRSIELAPKLSAYALLDVSVVGFAEGVGVIFLSTKAGLYTVELSSGRIKSMDREPSLGKIMPYMCFYTREWGRLPTSD</sequence>
<dbReference type="PANTHER" id="PTHR32133">
    <property type="entry name" value="OS07G0120400 PROTEIN"/>
    <property type="match status" value="1"/>
</dbReference>
<reference evidence="1" key="2">
    <citation type="submission" date="2018-10" db="UniProtKB">
        <authorList>
            <consortium name="EnsemblPlants"/>
        </authorList>
    </citation>
    <scope>IDENTIFICATION</scope>
</reference>
<keyword evidence="2" id="KW-1185">Reference proteome</keyword>
<proteinExistence type="predicted"/>
<organism evidence="1">
    <name type="scientific">Triticum aestivum</name>
    <name type="common">Wheat</name>
    <dbReference type="NCBI Taxonomy" id="4565"/>
    <lineage>
        <taxon>Eukaryota</taxon>
        <taxon>Viridiplantae</taxon>
        <taxon>Streptophyta</taxon>
        <taxon>Embryophyta</taxon>
        <taxon>Tracheophyta</taxon>
        <taxon>Spermatophyta</taxon>
        <taxon>Magnoliopsida</taxon>
        <taxon>Liliopsida</taxon>
        <taxon>Poales</taxon>
        <taxon>Poaceae</taxon>
        <taxon>BOP clade</taxon>
        <taxon>Pooideae</taxon>
        <taxon>Triticodae</taxon>
        <taxon>Triticeae</taxon>
        <taxon>Triticinae</taxon>
        <taxon>Triticum</taxon>
    </lineage>
</organism>
<accession>A0A3B6HQM9</accession>